<evidence type="ECO:0000256" key="5">
    <source>
        <dbReference type="ARBA" id="ARBA00050313"/>
    </source>
</evidence>
<dbReference type="GO" id="GO:0019284">
    <property type="term" value="P:L-methionine salvage from S-adenosylmethionine"/>
    <property type="evidence" value="ECO:0007669"/>
    <property type="project" value="TreeGrafter"/>
</dbReference>
<reference evidence="8 11" key="2">
    <citation type="submission" date="2023-07" db="EMBL/GenBank/DDBJ databases">
        <title>Sorghum-associated microbial communities from plants grown in Nebraska, USA.</title>
        <authorList>
            <person name="Schachtman D."/>
        </authorList>
    </citation>
    <scope>NUCLEOTIDE SEQUENCE [LARGE SCALE GENOMIC DNA]</scope>
    <source>
        <strain evidence="8 11">BE143</strain>
    </source>
</reference>
<dbReference type="HAMAP" id="MF_01684">
    <property type="entry name" value="Salvage_MtnN"/>
    <property type="match status" value="1"/>
</dbReference>
<dbReference type="RefSeq" id="WP_013311357.1">
    <property type="nucleotide sequence ID" value="NZ_CP011512.1"/>
</dbReference>
<protein>
    <recommendedName>
        <fullName evidence="6">5'-methylthioadenosine/S-adenosylhomocysteine nucleosidase</fullName>
        <shortName evidence="6">MTA/SAH nucleosidase</shortName>
        <shortName evidence="6">MTAN</shortName>
        <ecNumber evidence="6">3.2.2.9</ecNumber>
    </recommendedName>
    <alternativeName>
        <fullName evidence="6">5'-deoxyadenosine nucleosidase</fullName>
        <shortName evidence="6">DOA nucleosidase</shortName>
        <shortName evidence="6">dAdo nucleosidase</shortName>
    </alternativeName>
    <alternativeName>
        <fullName evidence="6">5'-methylthioadenosine nucleosidase</fullName>
        <shortName evidence="6">MTA nucleosidase</shortName>
    </alternativeName>
    <alternativeName>
        <fullName evidence="6">S-adenosylhomocysteine nucleosidase</fullName>
        <shortName evidence="6">AdoHcy nucleosidase</shortName>
        <shortName evidence="6">SAH nucleosidase</shortName>
        <shortName evidence="6">SRH nucleosidase</shortName>
    </alternativeName>
</protein>
<evidence type="ECO:0000256" key="3">
    <source>
        <dbReference type="ARBA" id="ARBA00022801"/>
    </source>
</evidence>
<keyword evidence="11" id="KW-1185">Reference proteome</keyword>
<keyword evidence="2 6" id="KW-0028">Amino-acid biosynthesis</keyword>
<evidence type="ECO:0000259" key="7">
    <source>
        <dbReference type="Pfam" id="PF01048"/>
    </source>
</evidence>
<gene>
    <name evidence="6" type="primary">mtnN</name>
    <name evidence="9" type="ORF">IAQ67_20620</name>
    <name evidence="8" type="ORF">J2W98_001372</name>
</gene>
<dbReference type="Pfam" id="PF01048">
    <property type="entry name" value="PNP_UDP_1"/>
    <property type="match status" value="1"/>
</dbReference>
<keyword evidence="3 6" id="KW-0378">Hydrolase</keyword>
<feature type="binding site" evidence="6">
    <location>
        <position position="78"/>
    </location>
    <ligand>
        <name>substrate</name>
    </ligand>
</feature>
<proteinExistence type="inferred from homology"/>
<dbReference type="InterPro" id="IPR010049">
    <property type="entry name" value="MTA_SAH_Nsdase"/>
</dbReference>
<dbReference type="EMBL" id="JAVDUG010000001">
    <property type="protein sequence ID" value="MDR6777125.1"/>
    <property type="molecule type" value="Genomic_DNA"/>
</dbReference>
<dbReference type="AlphaFoldDB" id="A0A0K2FC19"/>
<comment type="catalytic activity">
    <reaction evidence="6">
        <text>S-adenosyl-L-homocysteine + H2O = S-(5-deoxy-D-ribos-5-yl)-L-homocysteine + adenine</text>
        <dbReference type="Rhea" id="RHEA:17805"/>
        <dbReference type="ChEBI" id="CHEBI:15377"/>
        <dbReference type="ChEBI" id="CHEBI:16708"/>
        <dbReference type="ChEBI" id="CHEBI:57856"/>
        <dbReference type="ChEBI" id="CHEBI:58195"/>
        <dbReference type="EC" id="3.2.2.9"/>
    </reaction>
</comment>
<feature type="active site" description="Proton acceptor" evidence="6">
    <location>
        <position position="12"/>
    </location>
</feature>
<dbReference type="GO" id="GO:0005829">
    <property type="term" value="C:cytosol"/>
    <property type="evidence" value="ECO:0007669"/>
    <property type="project" value="TreeGrafter"/>
</dbReference>
<evidence type="ECO:0000256" key="6">
    <source>
        <dbReference type="HAMAP-Rule" id="MF_01684"/>
    </source>
</evidence>
<comment type="pathway">
    <text evidence="1 6">Amino-acid biosynthesis; L-methionine biosynthesis via salvage pathway; S-methyl-5-thio-alpha-D-ribose 1-phosphate from S-methyl-5'-thioadenosine (hydrolase route): step 1/2.</text>
</comment>
<dbReference type="NCBIfam" id="TIGR01704">
    <property type="entry name" value="MTA_SAH-Nsdase"/>
    <property type="match status" value="1"/>
</dbReference>
<comment type="function">
    <text evidence="6">Catalyzes the irreversible cleavage of the glycosidic bond in both 5'-methylthioadenosine (MTA) and S-adenosylhomocysteine (SAH/AdoHcy) to adenine and the corresponding thioribose, 5'-methylthioribose and S-ribosylhomocysteine, respectively. Also cleaves 5'-deoxyadenosine, a toxic by-product of radical S-adenosylmethionine (SAM) enzymes, into 5-deoxyribose and adenine.</text>
</comment>
<dbReference type="GO" id="GO:0008782">
    <property type="term" value="F:adenosylhomocysteine nucleosidase activity"/>
    <property type="evidence" value="ECO:0007669"/>
    <property type="project" value="UniProtKB-UniRule"/>
</dbReference>
<dbReference type="InterPro" id="IPR000845">
    <property type="entry name" value="Nucleoside_phosphorylase_d"/>
</dbReference>
<dbReference type="GO" id="GO:0009164">
    <property type="term" value="P:nucleoside catabolic process"/>
    <property type="evidence" value="ECO:0007669"/>
    <property type="project" value="InterPro"/>
</dbReference>
<evidence type="ECO:0000313" key="9">
    <source>
        <dbReference type="EMBL" id="QNR66230.1"/>
    </source>
</evidence>
<dbReference type="InterPro" id="IPR035994">
    <property type="entry name" value="Nucleoside_phosphorylase_sf"/>
</dbReference>
<comment type="catalytic activity">
    <reaction evidence="5">
        <text>5'-deoxyadenosine + H2O = 5-deoxy-D-ribose + adenine</text>
        <dbReference type="Rhea" id="RHEA:29859"/>
        <dbReference type="ChEBI" id="CHEBI:15377"/>
        <dbReference type="ChEBI" id="CHEBI:16708"/>
        <dbReference type="ChEBI" id="CHEBI:17319"/>
        <dbReference type="ChEBI" id="CHEBI:149540"/>
        <dbReference type="EC" id="3.2.2.9"/>
    </reaction>
    <physiologicalReaction direction="left-to-right" evidence="5">
        <dbReference type="Rhea" id="RHEA:29860"/>
    </physiologicalReaction>
</comment>
<keyword evidence="4 6" id="KW-0486">Methionine biosynthesis</keyword>
<dbReference type="NCBIfam" id="NF004079">
    <property type="entry name" value="PRK05584.1"/>
    <property type="match status" value="1"/>
</dbReference>
<comment type="similarity">
    <text evidence="6">Belongs to the PNP/UDP phosphorylase family. MtnN subfamily.</text>
</comment>
<accession>A0A0K2FC19</accession>
<evidence type="ECO:0000256" key="2">
    <source>
        <dbReference type="ARBA" id="ARBA00022605"/>
    </source>
</evidence>
<dbReference type="OrthoDB" id="9792278at2"/>
<sequence>MSIAIIGAMEEEIADLKAQIEGIKMTQIANGIFYTGQLEGKEVILLQSGIGKANAASTTALLIERFSPELVINTGSAGGLDPALHVGDVVVATELTYSDVDGTAFGYTYGQVPQMPASYPVDPALLAFATEALAETRIEGQIVNGLITTADSFISQAERAHFIRSQFPEAKVTDMEGAAVVQTAYQFGVPFLAVRSLSDLAGVEAADSFDSNLDLAAANSAAVVVALVAAYDRDKL</sequence>
<name>A0A0K2FC19_9BACL</name>
<dbReference type="Proteomes" id="UP000516384">
    <property type="component" value="Chromosome"/>
</dbReference>
<dbReference type="PANTHER" id="PTHR46832">
    <property type="entry name" value="5'-METHYLTHIOADENOSINE/S-ADENOSYLHOMOCYSTEINE NUCLEOSIDASE"/>
    <property type="match status" value="1"/>
</dbReference>
<evidence type="ECO:0000313" key="10">
    <source>
        <dbReference type="Proteomes" id="UP000516384"/>
    </source>
</evidence>
<dbReference type="EMBL" id="CP061172">
    <property type="protein sequence ID" value="QNR66230.1"/>
    <property type="molecule type" value="Genomic_DNA"/>
</dbReference>
<dbReference type="SUPFAM" id="SSF53167">
    <property type="entry name" value="Purine and uridine phosphorylases"/>
    <property type="match status" value="1"/>
</dbReference>
<dbReference type="Gene3D" id="3.40.50.1580">
    <property type="entry name" value="Nucleoside phosphorylase domain"/>
    <property type="match status" value="1"/>
</dbReference>
<organism evidence="9 10">
    <name type="scientific">Paenibacillus peoriae</name>
    <dbReference type="NCBI Taxonomy" id="59893"/>
    <lineage>
        <taxon>Bacteria</taxon>
        <taxon>Bacillati</taxon>
        <taxon>Bacillota</taxon>
        <taxon>Bacilli</taxon>
        <taxon>Bacillales</taxon>
        <taxon>Paenibacillaceae</taxon>
        <taxon>Paenibacillus</taxon>
    </lineage>
</organism>
<evidence type="ECO:0000313" key="11">
    <source>
        <dbReference type="Proteomes" id="UP001266807"/>
    </source>
</evidence>
<dbReference type="GO" id="GO:0019509">
    <property type="term" value="P:L-methionine salvage from methylthioadenosine"/>
    <property type="evidence" value="ECO:0007669"/>
    <property type="project" value="UniProtKB-UniRule"/>
</dbReference>
<dbReference type="UniPathway" id="UPA00904">
    <property type="reaction ID" value="UER00871"/>
</dbReference>
<dbReference type="CDD" id="cd09008">
    <property type="entry name" value="MTAN"/>
    <property type="match status" value="1"/>
</dbReference>
<feature type="binding site" evidence="6">
    <location>
        <position position="154"/>
    </location>
    <ligand>
        <name>substrate</name>
    </ligand>
</feature>
<dbReference type="FunFam" id="3.40.50.1580:FF:000001">
    <property type="entry name" value="MTA/SAH nucleosidase family protein"/>
    <property type="match status" value="1"/>
</dbReference>
<comment type="catalytic activity">
    <reaction evidence="6">
        <text>S-methyl-5'-thioadenosine + H2O = 5-(methylsulfanyl)-D-ribose + adenine</text>
        <dbReference type="Rhea" id="RHEA:13617"/>
        <dbReference type="ChEBI" id="CHEBI:15377"/>
        <dbReference type="ChEBI" id="CHEBI:16708"/>
        <dbReference type="ChEBI" id="CHEBI:17509"/>
        <dbReference type="ChEBI" id="CHEBI:78440"/>
        <dbReference type="EC" id="3.2.2.9"/>
    </reaction>
</comment>
<keyword evidence="9" id="KW-0326">Glycosidase</keyword>
<feature type="active site" description="Proton donor" evidence="6">
    <location>
        <position position="199"/>
    </location>
</feature>
<dbReference type="PANTHER" id="PTHR46832:SF1">
    <property type="entry name" value="5'-METHYLTHIOADENOSINE_S-ADENOSYLHOMOCYSTEINE NUCLEOSIDASE"/>
    <property type="match status" value="1"/>
</dbReference>
<dbReference type="KEGG" id="ppeo:ABE82_18120"/>
<dbReference type="GO" id="GO:0008930">
    <property type="term" value="F:methylthioadenosine nucleosidase activity"/>
    <property type="evidence" value="ECO:0007669"/>
    <property type="project" value="UniProtKB-UniRule"/>
</dbReference>
<feature type="binding site" evidence="6">
    <location>
        <begin position="175"/>
        <end position="176"/>
    </location>
    <ligand>
        <name>substrate</name>
    </ligand>
</feature>
<reference evidence="9 10" key="1">
    <citation type="submission" date="2020-09" db="EMBL/GenBank/DDBJ databases">
        <title>Characterization of Paenibacillus peoriae strain ZF390 with broad-spectrum antimicrobial activity as a potential biocontrol agent.</title>
        <authorList>
            <person name="Li L."/>
            <person name="Zhao Y."/>
            <person name="Li B."/>
            <person name="Xie X."/>
        </authorList>
    </citation>
    <scope>NUCLEOTIDE SEQUENCE [LARGE SCALE GENOMIC DNA]</scope>
    <source>
        <strain evidence="9 10">ZF390</strain>
    </source>
</reference>
<dbReference type="EC" id="3.2.2.9" evidence="6"/>
<dbReference type="Proteomes" id="UP001266807">
    <property type="component" value="Unassembled WGS sequence"/>
</dbReference>
<evidence type="ECO:0000256" key="1">
    <source>
        <dbReference type="ARBA" id="ARBA00004945"/>
    </source>
</evidence>
<evidence type="ECO:0000313" key="8">
    <source>
        <dbReference type="EMBL" id="MDR6777125.1"/>
    </source>
</evidence>
<feature type="domain" description="Nucleoside phosphorylase" evidence="7">
    <location>
        <begin position="3"/>
        <end position="229"/>
    </location>
</feature>
<evidence type="ECO:0000256" key="4">
    <source>
        <dbReference type="ARBA" id="ARBA00023167"/>
    </source>
</evidence>